<dbReference type="PANTHER" id="PTHR30093:SF2">
    <property type="entry name" value="TYPE II SECRETION SYSTEM PROTEIN H"/>
    <property type="match status" value="1"/>
</dbReference>
<name>A0A6C2YQT6_9BACT</name>
<dbReference type="EMBL" id="LR586016">
    <property type="protein sequence ID" value="VIP04010.1"/>
    <property type="molecule type" value="Genomic_DNA"/>
</dbReference>
<dbReference type="KEGG" id="tim:GMBLW1_51830"/>
<dbReference type="Pfam" id="PF07963">
    <property type="entry name" value="N_methyl"/>
    <property type="match status" value="1"/>
</dbReference>
<feature type="domain" description="DUF1559" evidence="2">
    <location>
        <begin position="35"/>
        <end position="279"/>
    </location>
</feature>
<dbReference type="EMBL" id="LR593887">
    <property type="protein sequence ID" value="VTS05387.1"/>
    <property type="molecule type" value="Genomic_DNA"/>
</dbReference>
<dbReference type="SUPFAM" id="SSF54523">
    <property type="entry name" value="Pili subunits"/>
    <property type="match status" value="1"/>
</dbReference>
<evidence type="ECO:0000313" key="4">
    <source>
        <dbReference type="Proteomes" id="UP000464378"/>
    </source>
</evidence>
<dbReference type="NCBIfam" id="TIGR02532">
    <property type="entry name" value="IV_pilin_GFxxxE"/>
    <property type="match status" value="1"/>
</dbReference>
<dbReference type="PANTHER" id="PTHR30093">
    <property type="entry name" value="GENERAL SECRETION PATHWAY PROTEIN G"/>
    <property type="match status" value="1"/>
</dbReference>
<dbReference type="InterPro" id="IPR011453">
    <property type="entry name" value="DUF1559"/>
</dbReference>
<dbReference type="InterPro" id="IPR045584">
    <property type="entry name" value="Pilin-like"/>
</dbReference>
<dbReference type="Proteomes" id="UP000464378">
    <property type="component" value="Chromosome"/>
</dbReference>
<dbReference type="InParanoid" id="A0A6C2YQT6"/>
<evidence type="ECO:0000313" key="3">
    <source>
        <dbReference type="EMBL" id="VIP04010.1"/>
    </source>
</evidence>
<dbReference type="Gene3D" id="3.30.700.10">
    <property type="entry name" value="Glycoprotein, Type 4 Pilin"/>
    <property type="match status" value="1"/>
</dbReference>
<feature type="transmembrane region" description="Helical" evidence="1">
    <location>
        <begin position="12"/>
        <end position="34"/>
    </location>
</feature>
<accession>A0A6C2YQT6</accession>
<keyword evidence="1" id="KW-1133">Transmembrane helix</keyword>
<evidence type="ECO:0000259" key="2">
    <source>
        <dbReference type="Pfam" id="PF07596"/>
    </source>
</evidence>
<dbReference type="InterPro" id="IPR012902">
    <property type="entry name" value="N_methyl_site"/>
</dbReference>
<dbReference type="RefSeq" id="WP_162659149.1">
    <property type="nucleotide sequence ID" value="NZ_LR593887.1"/>
</dbReference>
<protein>
    <recommendedName>
        <fullName evidence="2">DUF1559 domain-containing protein</fullName>
    </recommendedName>
</protein>
<sequence>MQITSLRRRAFTLIELLVVIAIIAILIGLLLPAVQKVREAAARMTCQNNIKQLAIASHSFESAIGTLPEGMLRDGWGPIAQLLPYIEQENLFRQLVITPNATTSSQLYFFNGTNQTAMRNSIKTLICPSTFPGSSAERGNIGIYYGTAGVDWTPANTTWANTHLAFSGSFAQQMGKTNYLGVAGDWRYGDGYRGVFYFNQKLMVNQITDGSSNTMMFGEVAGGKFGATTSPNYYAYSWGTNSLFTAFGVSNAMDDFAGAEFASRHTQLINFAYADGSVRPLRNPTSVAFPLLAAMAGKSDGQVINFE</sequence>
<gene>
    <name evidence="3" type="ORF">GMBLW1_51830</name>
</gene>
<keyword evidence="1" id="KW-0472">Membrane</keyword>
<keyword evidence="1" id="KW-0812">Transmembrane</keyword>
<dbReference type="AlphaFoldDB" id="A0A6C2YQT6"/>
<reference evidence="3" key="1">
    <citation type="submission" date="2019-04" db="EMBL/GenBank/DDBJ databases">
        <authorList>
            <consortium name="Science for Life Laboratories"/>
        </authorList>
    </citation>
    <scope>NUCLEOTIDE SEQUENCE</scope>
    <source>
        <strain evidence="3">MBLW1</strain>
    </source>
</reference>
<keyword evidence="4" id="KW-1185">Reference proteome</keyword>
<evidence type="ECO:0000256" key="1">
    <source>
        <dbReference type="SAM" id="Phobius"/>
    </source>
</evidence>
<proteinExistence type="predicted"/>
<organism evidence="3">
    <name type="scientific">Tuwongella immobilis</name>
    <dbReference type="NCBI Taxonomy" id="692036"/>
    <lineage>
        <taxon>Bacteria</taxon>
        <taxon>Pseudomonadati</taxon>
        <taxon>Planctomycetota</taxon>
        <taxon>Planctomycetia</taxon>
        <taxon>Gemmatales</taxon>
        <taxon>Gemmataceae</taxon>
        <taxon>Tuwongella</taxon>
    </lineage>
</organism>
<dbReference type="Pfam" id="PF07596">
    <property type="entry name" value="SBP_bac_10"/>
    <property type="match status" value="1"/>
</dbReference>